<dbReference type="Proteomes" id="UP000694941">
    <property type="component" value="Unplaced"/>
</dbReference>
<sequence length="233" mass="27540">SIDFHEKGKKHQENVKRKLNEIRKKGQKEHQEKVDLENEMKRIEEEALKAFEKDVQQNPELIREIKNQPVPKKTCEPSPDCFKNTNVCPSEIKTKVKRWFQGVSPEGNTYYWNLETRESQWETPNEEYVTLAEQQEHQANEEKLLDSFGPQQKPDPYGCWEPVIKESEFLDKAQDTVESYVPVYNEENKIKFQQKVVKTLAGSENYINAEVGFKKRKKMSESKRNVRCRTDDE</sequence>
<evidence type="ECO:0000259" key="2">
    <source>
        <dbReference type="PROSITE" id="PS50020"/>
    </source>
</evidence>
<dbReference type="SMART" id="SM00456">
    <property type="entry name" value="WW"/>
    <property type="match status" value="1"/>
</dbReference>
<feature type="region of interest" description="Disordered" evidence="1">
    <location>
        <begin position="1"/>
        <end position="37"/>
    </location>
</feature>
<dbReference type="InterPro" id="IPR001202">
    <property type="entry name" value="WW_dom"/>
</dbReference>
<dbReference type="PROSITE" id="PS50020">
    <property type="entry name" value="WW_DOMAIN_2"/>
    <property type="match status" value="1"/>
</dbReference>
<dbReference type="Gene3D" id="2.20.70.10">
    <property type="match status" value="1"/>
</dbReference>
<dbReference type="GeneID" id="106459721"/>
<proteinExistence type="predicted"/>
<dbReference type="RefSeq" id="XP_013774830.1">
    <property type="nucleotide sequence ID" value="XM_013919376.2"/>
</dbReference>
<gene>
    <name evidence="4" type="primary">LOC106459721</name>
</gene>
<dbReference type="PANTHER" id="PTHR13173">
    <property type="entry name" value="WW DOMAIN BINDING PROTEIN 4"/>
    <property type="match status" value="1"/>
</dbReference>
<organism evidence="3 4">
    <name type="scientific">Limulus polyphemus</name>
    <name type="common">Atlantic horseshoe crab</name>
    <dbReference type="NCBI Taxonomy" id="6850"/>
    <lineage>
        <taxon>Eukaryota</taxon>
        <taxon>Metazoa</taxon>
        <taxon>Ecdysozoa</taxon>
        <taxon>Arthropoda</taxon>
        <taxon>Chelicerata</taxon>
        <taxon>Merostomata</taxon>
        <taxon>Xiphosura</taxon>
        <taxon>Limulidae</taxon>
        <taxon>Limulus</taxon>
    </lineage>
</organism>
<feature type="domain" description="WW" evidence="2">
    <location>
        <begin position="99"/>
        <end position="126"/>
    </location>
</feature>
<name>A0ABM1B4T0_LIMPO</name>
<dbReference type="InterPro" id="IPR040023">
    <property type="entry name" value="WBP4"/>
</dbReference>
<evidence type="ECO:0000313" key="3">
    <source>
        <dbReference type="Proteomes" id="UP000694941"/>
    </source>
</evidence>
<dbReference type="Pfam" id="PF00397">
    <property type="entry name" value="WW"/>
    <property type="match status" value="1"/>
</dbReference>
<evidence type="ECO:0000256" key="1">
    <source>
        <dbReference type="SAM" id="MobiDB-lite"/>
    </source>
</evidence>
<evidence type="ECO:0000313" key="4">
    <source>
        <dbReference type="RefSeq" id="XP_013774830.1"/>
    </source>
</evidence>
<reference evidence="4" key="1">
    <citation type="submission" date="2025-08" db="UniProtKB">
        <authorList>
            <consortium name="RefSeq"/>
        </authorList>
    </citation>
    <scope>IDENTIFICATION</scope>
    <source>
        <tissue evidence="4">Muscle</tissue>
    </source>
</reference>
<dbReference type="CDD" id="cd00201">
    <property type="entry name" value="WW"/>
    <property type="match status" value="1"/>
</dbReference>
<dbReference type="SUPFAM" id="SSF51045">
    <property type="entry name" value="WW domain"/>
    <property type="match status" value="1"/>
</dbReference>
<feature type="non-terminal residue" evidence="4">
    <location>
        <position position="1"/>
    </location>
</feature>
<dbReference type="InterPro" id="IPR036020">
    <property type="entry name" value="WW_dom_sf"/>
</dbReference>
<dbReference type="PROSITE" id="PS01159">
    <property type="entry name" value="WW_DOMAIN_1"/>
    <property type="match status" value="1"/>
</dbReference>
<dbReference type="PANTHER" id="PTHR13173:SF10">
    <property type="entry name" value="WW DOMAIN-BINDING PROTEIN 4"/>
    <property type="match status" value="1"/>
</dbReference>
<accession>A0ABM1B4T0</accession>
<protein>
    <submittedName>
        <fullName evidence="4">WW domain-binding protein 4-like</fullName>
    </submittedName>
</protein>
<keyword evidence="3" id="KW-1185">Reference proteome</keyword>